<dbReference type="InterPro" id="IPR019787">
    <property type="entry name" value="Znf_PHD-finger"/>
</dbReference>
<feature type="compositionally biased region" description="Low complexity" evidence="5">
    <location>
        <begin position="135"/>
        <end position="160"/>
    </location>
</feature>
<dbReference type="GO" id="GO:0008270">
    <property type="term" value="F:zinc ion binding"/>
    <property type="evidence" value="ECO:0007669"/>
    <property type="project" value="UniProtKB-KW"/>
</dbReference>
<reference evidence="7" key="1">
    <citation type="submission" date="2023-08" db="EMBL/GenBank/DDBJ databases">
        <title>Black Yeasts Isolated from many extreme environments.</title>
        <authorList>
            <person name="Coleine C."/>
            <person name="Stajich J.E."/>
            <person name="Selbmann L."/>
        </authorList>
    </citation>
    <scope>NUCLEOTIDE SEQUENCE</scope>
    <source>
        <strain evidence="7">CCFEE 5810</strain>
    </source>
</reference>
<dbReference type="InterPro" id="IPR001965">
    <property type="entry name" value="Znf_PHD"/>
</dbReference>
<comment type="caution">
    <text evidence="7">The sequence shown here is derived from an EMBL/GenBank/DDBJ whole genome shotgun (WGS) entry which is preliminary data.</text>
</comment>
<evidence type="ECO:0000256" key="5">
    <source>
        <dbReference type="SAM" id="MobiDB-lite"/>
    </source>
</evidence>
<evidence type="ECO:0000313" key="8">
    <source>
        <dbReference type="Proteomes" id="UP001310594"/>
    </source>
</evidence>
<dbReference type="Gene3D" id="3.30.40.10">
    <property type="entry name" value="Zinc/RING finger domain, C3HC4 (zinc finger)"/>
    <property type="match status" value="1"/>
</dbReference>
<dbReference type="PANTHER" id="PTHR46462">
    <property type="entry name" value="UPSET, ISOFORM A"/>
    <property type="match status" value="1"/>
</dbReference>
<dbReference type="Pfam" id="PF00628">
    <property type="entry name" value="PHD"/>
    <property type="match status" value="1"/>
</dbReference>
<feature type="compositionally biased region" description="Basic residues" evidence="5">
    <location>
        <begin position="74"/>
        <end position="85"/>
    </location>
</feature>
<gene>
    <name evidence="7" type="ORF">LTR97_001562</name>
</gene>
<evidence type="ECO:0000256" key="3">
    <source>
        <dbReference type="ARBA" id="ARBA00022833"/>
    </source>
</evidence>
<dbReference type="SMART" id="SM00249">
    <property type="entry name" value="PHD"/>
    <property type="match status" value="1"/>
</dbReference>
<dbReference type="GO" id="GO:0006355">
    <property type="term" value="P:regulation of DNA-templated transcription"/>
    <property type="evidence" value="ECO:0007669"/>
    <property type="project" value="TreeGrafter"/>
</dbReference>
<feature type="region of interest" description="Disordered" evidence="5">
    <location>
        <begin position="842"/>
        <end position="959"/>
    </location>
</feature>
<dbReference type="InterPro" id="IPR011011">
    <property type="entry name" value="Znf_FYVE_PHD"/>
</dbReference>
<evidence type="ECO:0000256" key="1">
    <source>
        <dbReference type="ARBA" id="ARBA00022723"/>
    </source>
</evidence>
<accession>A0AAN7WHS4</accession>
<feature type="region of interest" description="Disordered" evidence="5">
    <location>
        <begin position="17"/>
        <end position="249"/>
    </location>
</feature>
<dbReference type="GO" id="GO:0034967">
    <property type="term" value="C:Set3 complex"/>
    <property type="evidence" value="ECO:0007669"/>
    <property type="project" value="TreeGrafter"/>
</dbReference>
<evidence type="ECO:0000256" key="2">
    <source>
        <dbReference type="ARBA" id="ARBA00022771"/>
    </source>
</evidence>
<dbReference type="PANTHER" id="PTHR46462:SF3">
    <property type="entry name" value="UPSET, ISOFORM A"/>
    <property type="match status" value="1"/>
</dbReference>
<feature type="compositionally biased region" description="Basic and acidic residues" evidence="5">
    <location>
        <begin position="974"/>
        <end position="986"/>
    </location>
</feature>
<protein>
    <recommendedName>
        <fullName evidence="6">Zinc finger PHD-type domain-containing protein</fullName>
    </recommendedName>
</protein>
<sequence length="992" mass="108116">MVNRITNFFKPFVVPKSRVPEYKSEEDEIVVGSPSRQLRRKEDAAPKPASPVLKQREKATSSRDPSAGSSLSKRSPRGTPQKRSRPSSLDGATDEELHHASPSSSTHRVMTAVSVPSPKHQMSPPPKVERASAPSRNATTSFNSFNSTLSSVPISSQSSSKRIIKDGLQAVTNSDSASGDDSDDDLAPLETFIPRKKPRITPPPEHTTTLKVPLQDTVKSGRQSARLSDHGSRSMSQTPRLPPSPPKTEYRHSLLKMAKAHEKEQQRKTRIAEIEGQVAEADKQRQAREAEEADVPLDAQAMAAELADDSDEGERLGTAMVRMEALQAEVAYHFFQAKPVKAIREFFPRVAFGSDSLARILQNHQSRDQACLSGFVTELAADGRLPGSSLSWFVRQLVHEPREELCEAYVSVVRHAMFNEDTKQSVGYASLRTLYSTSSDGYVGGLLDVDLPEQQGDAVPLPSSQRQPEDVLNCICGSVEDDGSLVACESCDTWQHTTCYYPEYDGDKLPESLSHECVACKPRAVDKQGARKRLKTSLADALPQKDNATELEKIAPGLPYVVLAIQHIVAGTNVERIGRTIVDLVFANNDEHVRRDIDTQFIIQDSIEGLLEDLEQPDLDNVCQFVNVRILPTGRKPNTLLCRLAASLPASTGNAHYLRRRLALHLIDASQSTLPATSEKWNSIIAERVLTAPEYAISNSTDYALLLALISNIDLAIDAGFSDFAFLTHAKPVAAEGVVQAPVSSLFKHKHAAKKVPKEEKRFNVHIDMLTKALNWKASQVKNAGAAHMTRMQVKDALSILVVRLECVVRTRTKPKTDIFDGTAQAGVMERFVGAGLQAVEDRKAEEDAEGGAQADSPTVESLDGAADVLEKPKRTVRRSLLPDLEASTSPAPPPQPAEDDETPWPDGMGGLVDSDGNNIVADEDEADNNQAVESTEDQTMGGADAEEDGVGDANEDMDDALSDIIGAAVAFPAEKRRNSAWDKDFGGAVRL</sequence>
<feature type="compositionally biased region" description="Acidic residues" evidence="5">
    <location>
        <begin position="178"/>
        <end position="187"/>
    </location>
</feature>
<feature type="domain" description="Zinc finger PHD-type" evidence="6">
    <location>
        <begin position="473"/>
        <end position="521"/>
    </location>
</feature>
<name>A0AAN7WHS4_9PEZI</name>
<dbReference type="InterPro" id="IPR013083">
    <property type="entry name" value="Znf_RING/FYVE/PHD"/>
</dbReference>
<dbReference type="SUPFAM" id="SSF57903">
    <property type="entry name" value="FYVE/PHD zinc finger"/>
    <property type="match status" value="1"/>
</dbReference>
<proteinExistence type="predicted"/>
<dbReference type="GO" id="GO:0070210">
    <property type="term" value="C:Rpd3L-Expanded complex"/>
    <property type="evidence" value="ECO:0007669"/>
    <property type="project" value="TreeGrafter"/>
</dbReference>
<keyword evidence="1" id="KW-0479">Metal-binding</keyword>
<dbReference type="AlphaFoldDB" id="A0AAN7WHS4"/>
<feature type="region of interest" description="Disordered" evidence="5">
    <location>
        <begin position="972"/>
        <end position="992"/>
    </location>
</feature>
<evidence type="ECO:0000259" key="6">
    <source>
        <dbReference type="SMART" id="SM00249"/>
    </source>
</evidence>
<dbReference type="GO" id="GO:0006325">
    <property type="term" value="P:chromatin organization"/>
    <property type="evidence" value="ECO:0007669"/>
    <property type="project" value="UniProtKB-KW"/>
</dbReference>
<feature type="compositionally biased region" description="Acidic residues" evidence="5">
    <location>
        <begin position="945"/>
        <end position="959"/>
    </location>
</feature>
<evidence type="ECO:0000256" key="4">
    <source>
        <dbReference type="ARBA" id="ARBA00022853"/>
    </source>
</evidence>
<dbReference type="Proteomes" id="UP001310594">
    <property type="component" value="Unassembled WGS sequence"/>
</dbReference>
<feature type="compositionally biased region" description="Polar residues" evidence="5">
    <location>
        <begin position="62"/>
        <end position="73"/>
    </location>
</feature>
<keyword evidence="2" id="KW-0863">Zinc-finger</keyword>
<dbReference type="EMBL" id="JAVRQU010000002">
    <property type="protein sequence ID" value="KAK5706572.1"/>
    <property type="molecule type" value="Genomic_DNA"/>
</dbReference>
<keyword evidence="3" id="KW-0862">Zinc</keyword>
<feature type="compositionally biased region" description="Polar residues" evidence="5">
    <location>
        <begin position="217"/>
        <end position="226"/>
    </location>
</feature>
<keyword evidence="4" id="KW-0156">Chromatin regulator</keyword>
<evidence type="ECO:0000313" key="7">
    <source>
        <dbReference type="EMBL" id="KAK5706572.1"/>
    </source>
</evidence>
<organism evidence="7 8">
    <name type="scientific">Elasticomyces elasticus</name>
    <dbReference type="NCBI Taxonomy" id="574655"/>
    <lineage>
        <taxon>Eukaryota</taxon>
        <taxon>Fungi</taxon>
        <taxon>Dikarya</taxon>
        <taxon>Ascomycota</taxon>
        <taxon>Pezizomycotina</taxon>
        <taxon>Dothideomycetes</taxon>
        <taxon>Dothideomycetidae</taxon>
        <taxon>Mycosphaerellales</taxon>
        <taxon>Teratosphaeriaceae</taxon>
        <taxon>Elasticomyces</taxon>
    </lineage>
</organism>